<dbReference type="InterPro" id="IPR013083">
    <property type="entry name" value="Znf_RING/FYVE/PHD"/>
</dbReference>
<reference evidence="21 22" key="1">
    <citation type="journal article" date="2016" name="Sci. Rep.">
        <title>The Dendrobium catenatum Lindl. genome sequence provides insights into polysaccharide synthase, floral development and adaptive evolution.</title>
        <authorList>
            <person name="Zhang G.Q."/>
            <person name="Xu Q."/>
            <person name="Bian C."/>
            <person name="Tsai W.C."/>
            <person name="Yeh C.M."/>
            <person name="Liu K.W."/>
            <person name="Yoshida K."/>
            <person name="Zhang L.S."/>
            <person name="Chang S.B."/>
            <person name="Chen F."/>
            <person name="Shi Y."/>
            <person name="Su Y.Y."/>
            <person name="Zhang Y.Q."/>
            <person name="Chen L.J."/>
            <person name="Yin Y."/>
            <person name="Lin M."/>
            <person name="Huang H."/>
            <person name="Deng H."/>
            <person name="Wang Z.W."/>
            <person name="Zhu S.L."/>
            <person name="Zhao X."/>
            <person name="Deng C."/>
            <person name="Niu S.C."/>
            <person name="Huang J."/>
            <person name="Wang M."/>
            <person name="Liu G.H."/>
            <person name="Yang H.J."/>
            <person name="Xiao X.J."/>
            <person name="Hsiao Y.Y."/>
            <person name="Wu W.L."/>
            <person name="Chen Y.Y."/>
            <person name="Mitsuda N."/>
            <person name="Ohme-Takagi M."/>
            <person name="Luo Y.B."/>
            <person name="Van de Peer Y."/>
            <person name="Liu Z.J."/>
        </authorList>
    </citation>
    <scope>NUCLEOTIDE SEQUENCE [LARGE SCALE GENOMIC DNA]</scope>
    <source>
        <tissue evidence="21">The whole plant</tissue>
    </source>
</reference>
<dbReference type="STRING" id="906689.A0A2I0VIK7"/>
<evidence type="ECO:0000256" key="4">
    <source>
        <dbReference type="ARBA" id="ARBA00008704"/>
    </source>
</evidence>
<dbReference type="CDD" id="cd16527">
    <property type="entry name" value="RING-HC_PEX10"/>
    <property type="match status" value="1"/>
</dbReference>
<evidence type="ECO:0000256" key="12">
    <source>
        <dbReference type="ARBA" id="ARBA00022786"/>
    </source>
</evidence>
<dbReference type="EC" id="2.3.2.27" evidence="5"/>
<evidence type="ECO:0000256" key="11">
    <source>
        <dbReference type="ARBA" id="ARBA00022771"/>
    </source>
</evidence>
<keyword evidence="22" id="KW-1185">Reference proteome</keyword>
<evidence type="ECO:0000256" key="16">
    <source>
        <dbReference type="ARBA" id="ARBA00023136"/>
    </source>
</evidence>
<dbReference type="InterPro" id="IPR025654">
    <property type="entry name" value="PEX2/10"/>
</dbReference>
<evidence type="ECO:0000256" key="14">
    <source>
        <dbReference type="ARBA" id="ARBA00022927"/>
    </source>
</evidence>
<dbReference type="SUPFAM" id="SSF57850">
    <property type="entry name" value="RING/U-box"/>
    <property type="match status" value="1"/>
</dbReference>
<dbReference type="Pfam" id="PF13639">
    <property type="entry name" value="zf-RING_2"/>
    <property type="match status" value="1"/>
</dbReference>
<evidence type="ECO:0000313" key="21">
    <source>
        <dbReference type="EMBL" id="PKU63241.1"/>
    </source>
</evidence>
<evidence type="ECO:0000256" key="2">
    <source>
        <dbReference type="ARBA" id="ARBA00004585"/>
    </source>
</evidence>
<keyword evidence="19" id="KW-0732">Signal</keyword>
<dbReference type="PANTHER" id="PTHR23350">
    <property type="entry name" value="PEROXISOME ASSEMBLY PROTEIN 10"/>
    <property type="match status" value="1"/>
</dbReference>
<dbReference type="AlphaFoldDB" id="A0A2I0VIK7"/>
<keyword evidence="7" id="KW-0962">Peroxisome biogenesis</keyword>
<evidence type="ECO:0000256" key="10">
    <source>
        <dbReference type="ARBA" id="ARBA00022723"/>
    </source>
</evidence>
<keyword evidence="16" id="KW-0472">Membrane</keyword>
<keyword evidence="12" id="KW-0833">Ubl conjugation pathway</keyword>
<dbReference type="Proteomes" id="UP000233837">
    <property type="component" value="Unassembled WGS sequence"/>
</dbReference>
<keyword evidence="6" id="KW-0813">Transport</keyword>
<evidence type="ECO:0000256" key="15">
    <source>
        <dbReference type="ARBA" id="ARBA00022989"/>
    </source>
</evidence>
<dbReference type="GO" id="GO:0016558">
    <property type="term" value="P:protein import into peroxisome matrix"/>
    <property type="evidence" value="ECO:0007669"/>
    <property type="project" value="InterPro"/>
</dbReference>
<dbReference type="FunFam" id="3.30.40.10:FF:000418">
    <property type="entry name" value="Peroxisome biogenesis factor 10"/>
    <property type="match status" value="1"/>
</dbReference>
<keyword evidence="14" id="KW-0653">Protein transport</keyword>
<feature type="signal peptide" evidence="19">
    <location>
        <begin position="1"/>
        <end position="23"/>
    </location>
</feature>
<evidence type="ECO:0000256" key="18">
    <source>
        <dbReference type="PROSITE-ProRule" id="PRU00175"/>
    </source>
</evidence>
<comment type="catalytic activity">
    <reaction evidence="1">
        <text>S-ubiquitinyl-[E2 ubiquitin-conjugating enzyme]-L-cysteine + [acceptor protein]-L-lysine = [E2 ubiquitin-conjugating enzyme]-L-cysteine + N(6)-ubiquitinyl-[acceptor protein]-L-lysine.</text>
        <dbReference type="EC" id="2.3.2.27"/>
    </reaction>
</comment>
<protein>
    <recommendedName>
        <fullName evidence="5">RING-type E3 ubiquitin transferase</fullName>
        <ecNumber evidence="5">2.3.2.27</ecNumber>
    </recommendedName>
</protein>
<name>A0A2I0VIK7_9ASPA</name>
<proteinExistence type="inferred from homology"/>
<dbReference type="GO" id="GO:0061630">
    <property type="term" value="F:ubiquitin protein ligase activity"/>
    <property type="evidence" value="ECO:0007669"/>
    <property type="project" value="UniProtKB-EC"/>
</dbReference>
<dbReference type="Gene3D" id="3.30.40.10">
    <property type="entry name" value="Zinc/RING finger domain, C3HC4 (zinc finger)"/>
    <property type="match status" value="1"/>
</dbReference>
<dbReference type="PROSITE" id="PS00518">
    <property type="entry name" value="ZF_RING_1"/>
    <property type="match status" value="1"/>
</dbReference>
<sequence>MPPLSTMHAVMLSVTSLVADSYGLPPTPARRIVFIFYQTVVPYLAERLSSRMTAHGMTMDDFQFGELHESNYLRRNQAQPSSSGSSSSRGLPTSAISKMKEKFVGLWFWAVQKWPMVLPFAREAAQLALRANLMFFYFEGLYYHISKRAAGIRYVFIGKPSNQRLRYQILGIFLLVQLCILAAEGLRRSNFSSIASSVHPSSLGGHQSSTGRGLPVLNEDGNLITDAAIKKSSLGSDSLTTESQVPVSISKCTLCLSTRQHPTATTCGHVFCWNCIMEWCNEKPECPLCRTPITHSSLVCIYHSDF</sequence>
<evidence type="ECO:0000256" key="8">
    <source>
        <dbReference type="ARBA" id="ARBA00022679"/>
    </source>
</evidence>
<evidence type="ECO:0000256" key="7">
    <source>
        <dbReference type="ARBA" id="ARBA00022593"/>
    </source>
</evidence>
<dbReference type="PROSITE" id="PS50089">
    <property type="entry name" value="ZF_RING_2"/>
    <property type="match status" value="1"/>
</dbReference>
<dbReference type="SMART" id="SM00184">
    <property type="entry name" value="RING"/>
    <property type="match status" value="1"/>
</dbReference>
<evidence type="ECO:0000313" key="22">
    <source>
        <dbReference type="Proteomes" id="UP000233837"/>
    </source>
</evidence>
<feature type="domain" description="RING-type" evidence="20">
    <location>
        <begin position="252"/>
        <end position="290"/>
    </location>
</feature>
<dbReference type="EMBL" id="KZ503505">
    <property type="protein sequence ID" value="PKU63241.1"/>
    <property type="molecule type" value="Genomic_DNA"/>
</dbReference>
<comment type="subcellular location">
    <subcellularLocation>
        <location evidence="2">Peroxisome membrane</location>
        <topology evidence="2">Multi-pass membrane protein</topology>
    </subcellularLocation>
</comment>
<dbReference type="InterPro" id="IPR017907">
    <property type="entry name" value="Znf_RING_CS"/>
</dbReference>
<evidence type="ECO:0000256" key="6">
    <source>
        <dbReference type="ARBA" id="ARBA00022448"/>
    </source>
</evidence>
<dbReference type="GO" id="GO:0008270">
    <property type="term" value="F:zinc ion binding"/>
    <property type="evidence" value="ECO:0007669"/>
    <property type="project" value="UniProtKB-KW"/>
</dbReference>
<gene>
    <name evidence="21" type="primary">PEX10</name>
    <name evidence="21" type="ORF">MA16_Dca014707</name>
</gene>
<organism evidence="21 22">
    <name type="scientific">Dendrobium catenatum</name>
    <dbReference type="NCBI Taxonomy" id="906689"/>
    <lineage>
        <taxon>Eukaryota</taxon>
        <taxon>Viridiplantae</taxon>
        <taxon>Streptophyta</taxon>
        <taxon>Embryophyta</taxon>
        <taxon>Tracheophyta</taxon>
        <taxon>Spermatophyta</taxon>
        <taxon>Magnoliopsida</taxon>
        <taxon>Liliopsida</taxon>
        <taxon>Asparagales</taxon>
        <taxon>Orchidaceae</taxon>
        <taxon>Epidendroideae</taxon>
        <taxon>Malaxideae</taxon>
        <taxon>Dendrobiinae</taxon>
        <taxon>Dendrobium</taxon>
    </lineage>
</organism>
<evidence type="ECO:0000256" key="19">
    <source>
        <dbReference type="SAM" id="SignalP"/>
    </source>
</evidence>
<evidence type="ECO:0000256" key="9">
    <source>
        <dbReference type="ARBA" id="ARBA00022692"/>
    </source>
</evidence>
<dbReference type="Pfam" id="PF04757">
    <property type="entry name" value="Pex2_Pex12"/>
    <property type="match status" value="1"/>
</dbReference>
<keyword evidence="15" id="KW-1133">Transmembrane helix</keyword>
<evidence type="ECO:0000256" key="13">
    <source>
        <dbReference type="ARBA" id="ARBA00022833"/>
    </source>
</evidence>
<evidence type="ECO:0000256" key="3">
    <source>
        <dbReference type="ARBA" id="ARBA00004906"/>
    </source>
</evidence>
<evidence type="ECO:0000259" key="20">
    <source>
        <dbReference type="PROSITE" id="PS50089"/>
    </source>
</evidence>
<keyword evidence="10" id="KW-0479">Metal-binding</keyword>
<feature type="chain" id="PRO_5014182323" description="RING-type E3 ubiquitin transferase" evidence="19">
    <location>
        <begin position="24"/>
        <end position="306"/>
    </location>
</feature>
<evidence type="ECO:0000256" key="5">
    <source>
        <dbReference type="ARBA" id="ARBA00012483"/>
    </source>
</evidence>
<keyword evidence="11 18" id="KW-0863">Zinc-finger</keyword>
<keyword evidence="17" id="KW-0576">Peroxisome</keyword>
<dbReference type="InterPro" id="IPR001841">
    <property type="entry name" value="Znf_RING"/>
</dbReference>
<dbReference type="PANTHER" id="PTHR23350:SF0">
    <property type="entry name" value="PEROXISOME BIOGENESIS FACTOR 10"/>
    <property type="match status" value="1"/>
</dbReference>
<keyword evidence="9" id="KW-0812">Transmembrane</keyword>
<comment type="similarity">
    <text evidence="4">Belongs to the pex2/pex10/pex12 family.</text>
</comment>
<dbReference type="GO" id="GO:0005778">
    <property type="term" value="C:peroxisomal membrane"/>
    <property type="evidence" value="ECO:0007669"/>
    <property type="project" value="UniProtKB-SubCell"/>
</dbReference>
<keyword evidence="8" id="KW-0808">Transferase</keyword>
<dbReference type="InterPro" id="IPR006845">
    <property type="entry name" value="Pex_N"/>
</dbReference>
<evidence type="ECO:0000256" key="17">
    <source>
        <dbReference type="ARBA" id="ARBA00023140"/>
    </source>
</evidence>
<reference evidence="21 22" key="2">
    <citation type="journal article" date="2017" name="Nature">
        <title>The Apostasia genome and the evolution of orchids.</title>
        <authorList>
            <person name="Zhang G.Q."/>
            <person name="Liu K.W."/>
            <person name="Li Z."/>
            <person name="Lohaus R."/>
            <person name="Hsiao Y.Y."/>
            <person name="Niu S.C."/>
            <person name="Wang J.Y."/>
            <person name="Lin Y.C."/>
            <person name="Xu Q."/>
            <person name="Chen L.J."/>
            <person name="Yoshida K."/>
            <person name="Fujiwara S."/>
            <person name="Wang Z.W."/>
            <person name="Zhang Y.Q."/>
            <person name="Mitsuda N."/>
            <person name="Wang M."/>
            <person name="Liu G.H."/>
            <person name="Pecoraro L."/>
            <person name="Huang H.X."/>
            <person name="Xiao X.J."/>
            <person name="Lin M."/>
            <person name="Wu X.Y."/>
            <person name="Wu W.L."/>
            <person name="Chen Y.Y."/>
            <person name="Chang S.B."/>
            <person name="Sakamoto S."/>
            <person name="Ohme-Takagi M."/>
            <person name="Yagi M."/>
            <person name="Zeng S.J."/>
            <person name="Shen C.Y."/>
            <person name="Yeh C.M."/>
            <person name="Luo Y.B."/>
            <person name="Tsai W.C."/>
            <person name="Van de Peer Y."/>
            <person name="Liu Z.J."/>
        </authorList>
    </citation>
    <scope>NUCLEOTIDE SEQUENCE [LARGE SCALE GENOMIC DNA]</scope>
    <source>
        <tissue evidence="21">The whole plant</tissue>
    </source>
</reference>
<evidence type="ECO:0000256" key="1">
    <source>
        <dbReference type="ARBA" id="ARBA00000900"/>
    </source>
</evidence>
<keyword evidence="13" id="KW-0862">Zinc</keyword>
<accession>A0A2I0VIK7</accession>
<comment type="pathway">
    <text evidence="3">Protein modification; protein ubiquitination.</text>
</comment>